<dbReference type="Gene3D" id="6.10.140.1110">
    <property type="match status" value="1"/>
</dbReference>
<dbReference type="AlphaFoldDB" id="A0AAU8JEP8"/>
<evidence type="ECO:0000256" key="1">
    <source>
        <dbReference type="SAM" id="Coils"/>
    </source>
</evidence>
<proteinExistence type="predicted"/>
<dbReference type="Pfam" id="PF11068">
    <property type="entry name" value="YlqD"/>
    <property type="match status" value="1"/>
</dbReference>
<reference evidence="2" key="1">
    <citation type="submission" date="2024-07" db="EMBL/GenBank/DDBJ databases">
        <authorList>
            <person name="Kim Y.J."/>
            <person name="Jeong J.Y."/>
        </authorList>
    </citation>
    <scope>NUCLEOTIDE SEQUENCE</scope>
    <source>
        <strain evidence="2">GIHE-MW2</strain>
    </source>
</reference>
<organism evidence="2">
    <name type="scientific">Planktothricoides raciborskii GIHE-MW2</name>
    <dbReference type="NCBI Taxonomy" id="2792601"/>
    <lineage>
        <taxon>Bacteria</taxon>
        <taxon>Bacillati</taxon>
        <taxon>Cyanobacteriota</taxon>
        <taxon>Cyanophyceae</taxon>
        <taxon>Oscillatoriophycideae</taxon>
        <taxon>Oscillatoriales</taxon>
        <taxon>Oscillatoriaceae</taxon>
        <taxon>Planktothricoides</taxon>
    </lineage>
</organism>
<sequence length="149" mass="17185">MDLSNSQLFLKRNVIVKAVVTPRWKEEVQQQLQAQINQLDTQLQQIEIQANRAMSDLQRQSASVGGAQIQQQMESIQSQVNNQQRKLLDQKNQILQNLQQVQTLELETEVTQTQVESFFTVELGENLIKKMQVEILLRDGIVEEIRGDL</sequence>
<dbReference type="EMBL" id="CP159837">
    <property type="protein sequence ID" value="XCM37022.1"/>
    <property type="molecule type" value="Genomic_DNA"/>
</dbReference>
<dbReference type="InterPro" id="IPR021297">
    <property type="entry name" value="YlqD"/>
</dbReference>
<name>A0AAU8JEP8_9CYAN</name>
<accession>A0AAU8JEP8</accession>
<evidence type="ECO:0000313" key="2">
    <source>
        <dbReference type="EMBL" id="XCM37022.1"/>
    </source>
</evidence>
<protein>
    <submittedName>
        <fullName evidence="2">YlqD family protein</fullName>
    </submittedName>
</protein>
<dbReference type="RefSeq" id="WP_054465560.1">
    <property type="nucleotide sequence ID" value="NZ_CP159837.1"/>
</dbReference>
<keyword evidence="1" id="KW-0175">Coiled coil</keyword>
<gene>
    <name evidence="2" type="ORF">ABWT76_005828</name>
</gene>
<feature type="coiled-coil region" evidence="1">
    <location>
        <begin position="25"/>
        <end position="101"/>
    </location>
</feature>